<evidence type="ECO:0000259" key="6">
    <source>
        <dbReference type="PROSITE" id="PS50011"/>
    </source>
</evidence>
<comment type="pathway">
    <text evidence="2">Carbohydrate metabolism; galactose metabolism.</text>
</comment>
<evidence type="ECO:0000256" key="2">
    <source>
        <dbReference type="ARBA" id="ARBA00004947"/>
    </source>
</evidence>
<dbReference type="GO" id="GO:0005524">
    <property type="term" value="F:ATP binding"/>
    <property type="evidence" value="ECO:0007669"/>
    <property type="project" value="InterPro"/>
</dbReference>
<protein>
    <recommendedName>
        <fullName evidence="3">UDP-glucose 4-epimerase</fullName>
        <ecNumber evidence="3">5.1.3.2</ecNumber>
    </recommendedName>
</protein>
<comment type="catalytic activity">
    <reaction evidence="1">
        <text>UDP-alpha-D-glucose = UDP-alpha-D-galactose</text>
        <dbReference type="Rhea" id="RHEA:22168"/>
        <dbReference type="ChEBI" id="CHEBI:58885"/>
        <dbReference type="ChEBI" id="CHEBI:66914"/>
        <dbReference type="EC" id="5.1.3.2"/>
    </reaction>
</comment>
<keyword evidence="4" id="KW-0299">Galactose metabolism</keyword>
<dbReference type="GO" id="GO:0006012">
    <property type="term" value="P:galactose metabolic process"/>
    <property type="evidence" value="ECO:0007669"/>
    <property type="project" value="UniProtKB-KW"/>
</dbReference>
<dbReference type="Proteomes" id="UP001237642">
    <property type="component" value="Unassembled WGS sequence"/>
</dbReference>
<reference evidence="7" key="1">
    <citation type="submission" date="2023-02" db="EMBL/GenBank/DDBJ databases">
        <title>Genome of toxic invasive species Heracleum sosnowskyi carries increased number of genes despite the absence of recent whole-genome duplications.</title>
        <authorList>
            <person name="Schelkunov M."/>
            <person name="Shtratnikova V."/>
            <person name="Makarenko M."/>
            <person name="Klepikova A."/>
            <person name="Omelchenko D."/>
            <person name="Novikova G."/>
            <person name="Obukhova E."/>
            <person name="Bogdanov V."/>
            <person name="Penin A."/>
            <person name="Logacheva M."/>
        </authorList>
    </citation>
    <scope>NUCLEOTIDE SEQUENCE</scope>
    <source>
        <strain evidence="7">Hsosn_3</strain>
        <tissue evidence="7">Leaf</tissue>
    </source>
</reference>
<dbReference type="PROSITE" id="PS50011">
    <property type="entry name" value="PROTEIN_KINASE_DOM"/>
    <property type="match status" value="1"/>
</dbReference>
<evidence type="ECO:0000256" key="3">
    <source>
        <dbReference type="ARBA" id="ARBA00013189"/>
    </source>
</evidence>
<sequence length="186" mass="20111">MSSTGVRGTVGYIPPEYGMCVEISAEGDVYSYGILLLEMFSGKRPTESSILMDNDKDLHDYSHSGRETSLIPRTIPSSLINGKQLSATLPPLSSTPGSGFSIPHNIGCIAYNLGTSYGTSVLKMVAAFEKASGKKIPVKLCAKRPGDATAVYASTEKTERELGWKAKYGVDEMCHNQWKCLILPLI</sequence>
<reference evidence="7" key="2">
    <citation type="submission" date="2023-05" db="EMBL/GenBank/DDBJ databases">
        <authorList>
            <person name="Schelkunov M.I."/>
        </authorList>
    </citation>
    <scope>NUCLEOTIDE SEQUENCE</scope>
    <source>
        <strain evidence="7">Hsosn_3</strain>
        <tissue evidence="7">Leaf</tissue>
    </source>
</reference>
<dbReference type="GO" id="GO:0004672">
    <property type="term" value="F:protein kinase activity"/>
    <property type="evidence" value="ECO:0007669"/>
    <property type="project" value="InterPro"/>
</dbReference>
<keyword evidence="5" id="KW-0119">Carbohydrate metabolism</keyword>
<evidence type="ECO:0000313" key="7">
    <source>
        <dbReference type="EMBL" id="KAK1368274.1"/>
    </source>
</evidence>
<gene>
    <name evidence="7" type="ORF">POM88_034366</name>
</gene>
<dbReference type="GO" id="GO:0005829">
    <property type="term" value="C:cytosol"/>
    <property type="evidence" value="ECO:0007669"/>
    <property type="project" value="TreeGrafter"/>
</dbReference>
<name>A0AAD8HJG5_9APIA</name>
<dbReference type="EC" id="5.1.3.2" evidence="3"/>
<dbReference type="SUPFAM" id="SSF51735">
    <property type="entry name" value="NAD(P)-binding Rossmann-fold domains"/>
    <property type="match status" value="1"/>
</dbReference>
<dbReference type="InterPro" id="IPR016040">
    <property type="entry name" value="NAD(P)-bd_dom"/>
</dbReference>
<comment type="caution">
    <text evidence="7">The sequence shown here is derived from an EMBL/GenBank/DDBJ whole genome shotgun (WGS) entry which is preliminary data.</text>
</comment>
<evidence type="ECO:0000256" key="5">
    <source>
        <dbReference type="ARBA" id="ARBA00023277"/>
    </source>
</evidence>
<evidence type="ECO:0000256" key="4">
    <source>
        <dbReference type="ARBA" id="ARBA00023144"/>
    </source>
</evidence>
<organism evidence="7 8">
    <name type="scientific">Heracleum sosnowskyi</name>
    <dbReference type="NCBI Taxonomy" id="360622"/>
    <lineage>
        <taxon>Eukaryota</taxon>
        <taxon>Viridiplantae</taxon>
        <taxon>Streptophyta</taxon>
        <taxon>Embryophyta</taxon>
        <taxon>Tracheophyta</taxon>
        <taxon>Spermatophyta</taxon>
        <taxon>Magnoliopsida</taxon>
        <taxon>eudicotyledons</taxon>
        <taxon>Gunneridae</taxon>
        <taxon>Pentapetalae</taxon>
        <taxon>asterids</taxon>
        <taxon>campanulids</taxon>
        <taxon>Apiales</taxon>
        <taxon>Apiaceae</taxon>
        <taxon>Apioideae</taxon>
        <taxon>apioid superclade</taxon>
        <taxon>Tordylieae</taxon>
        <taxon>Tordyliinae</taxon>
        <taxon>Heracleum</taxon>
    </lineage>
</organism>
<dbReference type="PANTHER" id="PTHR43725:SF15">
    <property type="entry name" value="BIFUNCTIONAL UDP-GLUCOSE 4-EPIMERASE AND UDP-XYLOSE 4-EPIMERASE 1"/>
    <property type="match status" value="1"/>
</dbReference>
<evidence type="ECO:0000256" key="1">
    <source>
        <dbReference type="ARBA" id="ARBA00000083"/>
    </source>
</evidence>
<dbReference type="Pfam" id="PF07714">
    <property type="entry name" value="PK_Tyr_Ser-Thr"/>
    <property type="match status" value="1"/>
</dbReference>
<dbReference type="SUPFAM" id="SSF56112">
    <property type="entry name" value="Protein kinase-like (PK-like)"/>
    <property type="match status" value="1"/>
</dbReference>
<dbReference type="InterPro" id="IPR001245">
    <property type="entry name" value="Ser-Thr/Tyr_kinase_cat_dom"/>
</dbReference>
<dbReference type="InterPro" id="IPR000719">
    <property type="entry name" value="Prot_kinase_dom"/>
</dbReference>
<dbReference type="Pfam" id="PF16363">
    <property type="entry name" value="GDP_Man_Dehyd"/>
    <property type="match status" value="1"/>
</dbReference>
<dbReference type="InterPro" id="IPR036291">
    <property type="entry name" value="NAD(P)-bd_dom_sf"/>
</dbReference>
<dbReference type="AlphaFoldDB" id="A0AAD8HJG5"/>
<dbReference type="EMBL" id="JAUIZM010000008">
    <property type="protein sequence ID" value="KAK1368274.1"/>
    <property type="molecule type" value="Genomic_DNA"/>
</dbReference>
<dbReference type="InterPro" id="IPR011009">
    <property type="entry name" value="Kinase-like_dom_sf"/>
</dbReference>
<keyword evidence="8" id="KW-1185">Reference proteome</keyword>
<dbReference type="Gene3D" id="3.90.25.10">
    <property type="entry name" value="UDP-galactose 4-epimerase, domain 1"/>
    <property type="match status" value="1"/>
</dbReference>
<dbReference type="GO" id="GO:0003978">
    <property type="term" value="F:UDP-glucose 4-epimerase activity"/>
    <property type="evidence" value="ECO:0007669"/>
    <property type="project" value="UniProtKB-EC"/>
</dbReference>
<proteinExistence type="predicted"/>
<accession>A0AAD8HJG5</accession>
<dbReference type="Gene3D" id="1.10.510.10">
    <property type="entry name" value="Transferase(Phosphotransferase) domain 1"/>
    <property type="match status" value="1"/>
</dbReference>
<dbReference type="PANTHER" id="PTHR43725">
    <property type="entry name" value="UDP-GLUCOSE 4-EPIMERASE"/>
    <property type="match status" value="1"/>
</dbReference>
<feature type="domain" description="Protein kinase" evidence="6">
    <location>
        <begin position="1"/>
        <end position="186"/>
    </location>
</feature>
<evidence type="ECO:0000313" key="8">
    <source>
        <dbReference type="Proteomes" id="UP001237642"/>
    </source>
</evidence>